<dbReference type="Proteomes" id="UP001211894">
    <property type="component" value="Unassembled WGS sequence"/>
</dbReference>
<organism evidence="1 2">
    <name type="scientific">Bacillus changyiensis</name>
    <dbReference type="NCBI Taxonomy" id="3004103"/>
    <lineage>
        <taxon>Bacteria</taxon>
        <taxon>Bacillati</taxon>
        <taxon>Bacillota</taxon>
        <taxon>Bacilli</taxon>
        <taxon>Bacillales</taxon>
        <taxon>Bacillaceae</taxon>
        <taxon>Bacillus</taxon>
    </lineage>
</organism>
<evidence type="ECO:0000313" key="2">
    <source>
        <dbReference type="Proteomes" id="UP001211894"/>
    </source>
</evidence>
<sequence length="88" mass="10237">MSIIEGQILSGQFDTENNVFSLKKIKQFETRTSLKENQLQALQQYLKHHVDDEEGQIISLYDQMLVPLSQKDIKDLLSDLTKVQSLYH</sequence>
<dbReference type="EMBL" id="JAQKAB010000008">
    <property type="protein sequence ID" value="MDA7027554.1"/>
    <property type="molecule type" value="Genomic_DNA"/>
</dbReference>
<name>A0ABT4X737_9BACI</name>
<dbReference type="RefSeq" id="WP_271341386.1">
    <property type="nucleotide sequence ID" value="NZ_JAQKAB010000008.1"/>
</dbReference>
<reference evidence="1 2" key="1">
    <citation type="submission" date="2023-01" db="EMBL/GenBank/DDBJ databases">
        <title>Bacillus changyiensis sp. nov., isolated from a coastal deposit.</title>
        <authorList>
            <person name="Xiao G."/>
            <person name="Lai Q."/>
            <person name="Hu Z."/>
            <person name="Shao Z."/>
        </authorList>
    </citation>
    <scope>NUCLEOTIDE SEQUENCE [LARGE SCALE GENOMIC DNA]</scope>
    <source>
        <strain evidence="1 2">CLL-7-23</strain>
    </source>
</reference>
<evidence type="ECO:0000313" key="1">
    <source>
        <dbReference type="EMBL" id="MDA7027554.1"/>
    </source>
</evidence>
<gene>
    <name evidence="1" type="ORF">PJ311_13265</name>
</gene>
<proteinExistence type="predicted"/>
<comment type="caution">
    <text evidence="1">The sequence shown here is derived from an EMBL/GenBank/DDBJ whole genome shotgun (WGS) entry which is preliminary data.</text>
</comment>
<protein>
    <submittedName>
        <fullName evidence="1">Uncharacterized protein</fullName>
    </submittedName>
</protein>
<keyword evidence="2" id="KW-1185">Reference proteome</keyword>
<accession>A0ABT4X737</accession>